<protein>
    <submittedName>
        <fullName evidence="2">Uncharacterized protein</fullName>
    </submittedName>
</protein>
<organism evidence="2">
    <name type="scientific">Blautia glucerasea</name>
    <dbReference type="NCBI Taxonomy" id="536633"/>
    <lineage>
        <taxon>Bacteria</taxon>
        <taxon>Bacillati</taxon>
        <taxon>Bacillota</taxon>
        <taxon>Clostridia</taxon>
        <taxon>Lachnospirales</taxon>
        <taxon>Lachnospiraceae</taxon>
        <taxon>Blautia</taxon>
    </lineage>
</organism>
<feature type="transmembrane region" description="Helical" evidence="1">
    <location>
        <begin position="28"/>
        <end position="61"/>
    </location>
</feature>
<accession>A0A6N2R9Z7</accession>
<dbReference type="RefSeq" id="WP_156352471.1">
    <property type="nucleotide sequence ID" value="NZ_CACRST010000006.1"/>
</dbReference>
<keyword evidence="1" id="KW-0812">Transmembrane</keyword>
<proteinExistence type="predicted"/>
<keyword evidence="1" id="KW-1133">Transmembrane helix</keyword>
<reference evidence="2" key="1">
    <citation type="submission" date="2019-11" db="EMBL/GenBank/DDBJ databases">
        <authorList>
            <person name="Feng L."/>
        </authorList>
    </citation>
    <scope>NUCLEOTIDE SEQUENCE</scope>
    <source>
        <strain evidence="2">BgluceraseaLFYP119</strain>
    </source>
</reference>
<gene>
    <name evidence="2" type="ORF">BGLFYP119_00525</name>
</gene>
<keyword evidence="1" id="KW-0472">Membrane</keyword>
<dbReference type="EMBL" id="CACRST010000006">
    <property type="protein sequence ID" value="VYS76670.1"/>
    <property type="molecule type" value="Genomic_DNA"/>
</dbReference>
<sequence>MTTLIKSIHKYEDKFEKKAERFTFHHPYFAFSALFIGMPIFTLIAAAAGTTVIALPLSLIFGWV</sequence>
<evidence type="ECO:0000256" key="1">
    <source>
        <dbReference type="SAM" id="Phobius"/>
    </source>
</evidence>
<dbReference type="AlphaFoldDB" id="A0A6N2R9Z7"/>
<evidence type="ECO:0000313" key="2">
    <source>
        <dbReference type="EMBL" id="VYS76670.1"/>
    </source>
</evidence>
<name>A0A6N2R9Z7_9FIRM</name>